<sequence length="160" mass="18513">MPEKNMESLATKIRLITLNCWSLSSELQQLALSRLLRYLHAPFAALQKTRIRDRPPISVDNYTIYCGDSDERKIGGCAVAVRNDYNNLVEEFGPTSSRCAFIRLRDRRGFKLRLGSHRRHQLTWQGTTPLTPEEQRKRKVPTLKLQLDYVPKKNIALSDM</sequence>
<dbReference type="InterPro" id="IPR036691">
    <property type="entry name" value="Endo/exonu/phosph_ase_sf"/>
</dbReference>
<accession>A0ABR1EN23</accession>
<dbReference type="SUPFAM" id="SSF56219">
    <property type="entry name" value="DNase I-like"/>
    <property type="match status" value="1"/>
</dbReference>
<gene>
    <name evidence="1" type="primary">Necator_chrX.g24542</name>
    <name evidence="1" type="ORF">RB195_024377</name>
</gene>
<evidence type="ECO:0000313" key="2">
    <source>
        <dbReference type="Proteomes" id="UP001303046"/>
    </source>
</evidence>
<dbReference type="EMBL" id="JAVFWL010000006">
    <property type="protein sequence ID" value="KAK6764020.1"/>
    <property type="molecule type" value="Genomic_DNA"/>
</dbReference>
<dbReference type="Proteomes" id="UP001303046">
    <property type="component" value="Unassembled WGS sequence"/>
</dbReference>
<dbReference type="Gene3D" id="3.60.10.10">
    <property type="entry name" value="Endonuclease/exonuclease/phosphatase"/>
    <property type="match status" value="1"/>
</dbReference>
<evidence type="ECO:0000313" key="1">
    <source>
        <dbReference type="EMBL" id="KAK6764020.1"/>
    </source>
</evidence>
<organism evidence="1 2">
    <name type="scientific">Necator americanus</name>
    <name type="common">Human hookworm</name>
    <dbReference type="NCBI Taxonomy" id="51031"/>
    <lineage>
        <taxon>Eukaryota</taxon>
        <taxon>Metazoa</taxon>
        <taxon>Ecdysozoa</taxon>
        <taxon>Nematoda</taxon>
        <taxon>Chromadorea</taxon>
        <taxon>Rhabditida</taxon>
        <taxon>Rhabditina</taxon>
        <taxon>Rhabditomorpha</taxon>
        <taxon>Strongyloidea</taxon>
        <taxon>Ancylostomatidae</taxon>
        <taxon>Bunostominae</taxon>
        <taxon>Necator</taxon>
    </lineage>
</organism>
<comment type="caution">
    <text evidence="1">The sequence shown here is derived from an EMBL/GenBank/DDBJ whole genome shotgun (WGS) entry which is preliminary data.</text>
</comment>
<protein>
    <submittedName>
        <fullName evidence="1">Uncharacterized protein</fullName>
    </submittedName>
</protein>
<reference evidence="1 2" key="1">
    <citation type="submission" date="2023-08" db="EMBL/GenBank/DDBJ databases">
        <title>A Necator americanus chromosomal reference genome.</title>
        <authorList>
            <person name="Ilik V."/>
            <person name="Petrzelkova K.J."/>
            <person name="Pardy F."/>
            <person name="Fuh T."/>
            <person name="Niatou-Singa F.S."/>
            <person name="Gouil Q."/>
            <person name="Baker L."/>
            <person name="Ritchie M.E."/>
            <person name="Jex A.R."/>
            <person name="Gazzola D."/>
            <person name="Li H."/>
            <person name="Toshio Fujiwara R."/>
            <person name="Zhan B."/>
            <person name="Aroian R.V."/>
            <person name="Pafco B."/>
            <person name="Schwarz E.M."/>
        </authorList>
    </citation>
    <scope>NUCLEOTIDE SEQUENCE [LARGE SCALE GENOMIC DNA]</scope>
    <source>
        <strain evidence="1 2">Aroian</strain>
        <tissue evidence="1">Whole animal</tissue>
    </source>
</reference>
<keyword evidence="2" id="KW-1185">Reference proteome</keyword>
<proteinExistence type="predicted"/>
<name>A0ABR1EN23_NECAM</name>